<organism evidence="2 3">
    <name type="scientific">Basidiobolus ranarum</name>
    <dbReference type="NCBI Taxonomy" id="34480"/>
    <lineage>
        <taxon>Eukaryota</taxon>
        <taxon>Fungi</taxon>
        <taxon>Fungi incertae sedis</taxon>
        <taxon>Zoopagomycota</taxon>
        <taxon>Entomophthoromycotina</taxon>
        <taxon>Basidiobolomycetes</taxon>
        <taxon>Basidiobolales</taxon>
        <taxon>Basidiobolaceae</taxon>
        <taxon>Basidiobolus</taxon>
    </lineage>
</organism>
<name>A0ABR2W2V3_9FUNG</name>
<evidence type="ECO:0000256" key="1">
    <source>
        <dbReference type="SAM" id="Phobius"/>
    </source>
</evidence>
<protein>
    <submittedName>
        <fullName evidence="2">Uncharacterized protein</fullName>
    </submittedName>
</protein>
<keyword evidence="1" id="KW-0812">Transmembrane</keyword>
<dbReference type="EMBL" id="JASJQH010007102">
    <property type="protein sequence ID" value="KAK9718283.1"/>
    <property type="molecule type" value="Genomic_DNA"/>
</dbReference>
<keyword evidence="1" id="KW-1133">Transmembrane helix</keyword>
<gene>
    <name evidence="2" type="ORF">K7432_005629</name>
</gene>
<evidence type="ECO:0000313" key="3">
    <source>
        <dbReference type="Proteomes" id="UP001479436"/>
    </source>
</evidence>
<feature type="transmembrane region" description="Helical" evidence="1">
    <location>
        <begin position="28"/>
        <end position="47"/>
    </location>
</feature>
<comment type="caution">
    <text evidence="2">The sequence shown here is derived from an EMBL/GenBank/DDBJ whole genome shotgun (WGS) entry which is preliminary data.</text>
</comment>
<keyword evidence="1" id="KW-0472">Membrane</keyword>
<reference evidence="2 3" key="1">
    <citation type="submission" date="2023-04" db="EMBL/GenBank/DDBJ databases">
        <title>Genome of Basidiobolus ranarum AG-B5.</title>
        <authorList>
            <person name="Stajich J.E."/>
            <person name="Carter-House D."/>
            <person name="Gryganskyi A."/>
        </authorList>
    </citation>
    <scope>NUCLEOTIDE SEQUENCE [LARGE SCALE GENOMIC DNA]</scope>
    <source>
        <strain evidence="2 3">AG-B5</strain>
    </source>
</reference>
<sequence>MAKYIEEPLLPSEEHSSRANKSKVSKSLKIFFIIQAVLIICGLVYFGSRYVSDVDTELSYLTENPSGYRYTIVTAASANHFCPLQSYLYTLQDTLRFMPASAQPKIVVYDLGIGEGQRATLKEFQKQGYFHELVTFDYTKYPSFWSVHINRGEYGWKTGIIHEAAQRYPGVILWMDSGDRAFPHFLLDVVSYVEKYGIFSPPSKGTIPDFTHPGMIEYFTDSMEHYTEFVNCNGAFIAFDSKNSTVMDKVIRPWAQCGLMKECIAPVGSSRANHRQDQAAFTYLMAKNGFRCRFDGLTGLLTHLDKDCKIQIENHLKRKKHDY</sequence>
<dbReference type="PANTHER" id="PTHR31389:SF4">
    <property type="entry name" value="LD39211P"/>
    <property type="match status" value="1"/>
</dbReference>
<evidence type="ECO:0000313" key="2">
    <source>
        <dbReference type="EMBL" id="KAK9718283.1"/>
    </source>
</evidence>
<dbReference type="PANTHER" id="PTHR31389">
    <property type="entry name" value="LD39211P"/>
    <property type="match status" value="1"/>
</dbReference>
<keyword evidence="3" id="KW-1185">Reference proteome</keyword>
<proteinExistence type="predicted"/>
<accession>A0ABR2W2V3</accession>
<dbReference type="Proteomes" id="UP001479436">
    <property type="component" value="Unassembled WGS sequence"/>
</dbReference>